<dbReference type="FunFam" id="1.20.120.1200:FF:000001">
    <property type="entry name" value="NADH-quinone oxidoreductase subunit J"/>
    <property type="match status" value="1"/>
</dbReference>
<evidence type="ECO:0000256" key="5">
    <source>
        <dbReference type="ARBA" id="ARBA00022692"/>
    </source>
</evidence>
<evidence type="ECO:0000256" key="3">
    <source>
        <dbReference type="ARBA" id="ARBA00019907"/>
    </source>
</evidence>
<evidence type="ECO:0000256" key="13">
    <source>
        <dbReference type="RuleBase" id="RU004429"/>
    </source>
</evidence>
<evidence type="ECO:0000256" key="4">
    <source>
        <dbReference type="ARBA" id="ARBA00022475"/>
    </source>
</evidence>
<reference evidence="14 15" key="2">
    <citation type="journal article" date="2013" name="PLoS ONE">
        <title>INDIGO - INtegrated Data Warehouse of MIcrobial GenOmes with Examples from the Red Sea Extremophiles.</title>
        <authorList>
            <person name="Alam I."/>
            <person name="Antunes A."/>
            <person name="Kamau A.A."/>
            <person name="Ba Alawi W."/>
            <person name="Kalkatawi M."/>
            <person name="Stingl U."/>
            <person name="Bajic V.B."/>
        </authorList>
    </citation>
    <scope>NUCLEOTIDE SEQUENCE [LARGE SCALE GENOMIC DNA]</scope>
    <source>
        <strain evidence="14 15">E1L3A</strain>
    </source>
</reference>
<organism evidence="14 15">
    <name type="scientific">Salinisphaera shabanensis E1L3A</name>
    <dbReference type="NCBI Taxonomy" id="1033802"/>
    <lineage>
        <taxon>Bacteria</taxon>
        <taxon>Pseudomonadati</taxon>
        <taxon>Pseudomonadota</taxon>
        <taxon>Gammaproteobacteria</taxon>
        <taxon>Salinisphaerales</taxon>
        <taxon>Salinisphaeraceae</taxon>
        <taxon>Salinisphaera</taxon>
    </lineage>
</organism>
<reference evidence="14 15" key="1">
    <citation type="journal article" date="2011" name="J. Bacteriol.">
        <title>Genome sequence of Salinisphaera shabanensis, a gammaproteobacterium from the harsh, variable environment of the brine-seawater interface of the Shaban Deep in the Red Sea.</title>
        <authorList>
            <person name="Antunes A."/>
            <person name="Alam I."/>
            <person name="Bajic V.B."/>
            <person name="Stingl U."/>
        </authorList>
    </citation>
    <scope>NUCLEOTIDE SEQUENCE [LARGE SCALE GENOMIC DNA]</scope>
    <source>
        <strain evidence="14 15">E1L3A</strain>
    </source>
</reference>
<keyword evidence="4 13" id="KW-1003">Cell membrane</keyword>
<evidence type="ECO:0000256" key="12">
    <source>
        <dbReference type="ARBA" id="ARBA00047712"/>
    </source>
</evidence>
<evidence type="ECO:0000313" key="14">
    <source>
        <dbReference type="EMBL" id="ERJ20193.1"/>
    </source>
</evidence>
<comment type="caution">
    <text evidence="13">Lacks conserved residue(s) required for the propagation of feature annotation.</text>
</comment>
<evidence type="ECO:0000256" key="1">
    <source>
        <dbReference type="ARBA" id="ARBA00004651"/>
    </source>
</evidence>
<keyword evidence="7" id="KW-1278">Translocase</keyword>
<keyword evidence="5 13" id="KW-0812">Transmembrane</keyword>
<comment type="subunit">
    <text evidence="11">Composed of 13 different subunits. Subunits NuoA, H, J, K, L, M, N constitute the membrane sector of the complex.</text>
</comment>
<keyword evidence="15" id="KW-1185">Reference proteome</keyword>
<dbReference type="RefSeq" id="WP_006912270.1">
    <property type="nucleotide sequence ID" value="NZ_AFNV02000004.1"/>
</dbReference>
<dbReference type="GO" id="GO:0016491">
    <property type="term" value="F:oxidoreductase activity"/>
    <property type="evidence" value="ECO:0007669"/>
    <property type="project" value="UniProtKB-KW"/>
</dbReference>
<dbReference type="STRING" id="1033802.SSPSH_000742"/>
<name>U2G1U9_9GAMM</name>
<protein>
    <recommendedName>
        <fullName evidence="3 13">NADH-quinone oxidoreductase subunit J</fullName>
        <ecNumber evidence="13">7.1.1.-</ecNumber>
    </recommendedName>
</protein>
<evidence type="ECO:0000313" key="15">
    <source>
        <dbReference type="Proteomes" id="UP000006242"/>
    </source>
</evidence>
<dbReference type="PANTHER" id="PTHR33269">
    <property type="entry name" value="NADH-UBIQUINONE OXIDOREDUCTASE CHAIN 6"/>
    <property type="match status" value="1"/>
</dbReference>
<keyword evidence="14" id="KW-0560">Oxidoreductase</keyword>
<evidence type="ECO:0000256" key="8">
    <source>
        <dbReference type="ARBA" id="ARBA00022989"/>
    </source>
</evidence>
<evidence type="ECO:0000256" key="7">
    <source>
        <dbReference type="ARBA" id="ARBA00022967"/>
    </source>
</evidence>
<keyword evidence="8 13" id="KW-1133">Transmembrane helix</keyword>
<comment type="function">
    <text evidence="13">NDH-1 shuttles electrons from NADH, via FMN and iron-sulfur (Fe-S) centers, to quinones in the respiratory chain. Couples the redox reaction to proton translocation (for every two electrons transferred, four hydrogen ions are translocated across the cytoplasmic membrane), and thus conserves the redox energy in a proton gradient.</text>
</comment>
<dbReference type="GO" id="GO:0048038">
    <property type="term" value="F:quinone binding"/>
    <property type="evidence" value="ECO:0007669"/>
    <property type="project" value="UniProtKB-UniRule"/>
</dbReference>
<comment type="caution">
    <text evidence="14">The sequence shown here is derived from an EMBL/GenBank/DDBJ whole genome shotgun (WGS) entry which is preliminary data.</text>
</comment>
<comment type="similarity">
    <text evidence="2 13">Belongs to the complex I subunit 6 family.</text>
</comment>
<keyword evidence="10 13" id="KW-0472">Membrane</keyword>
<feature type="transmembrane region" description="Helical" evidence="13">
    <location>
        <begin position="29"/>
        <end position="46"/>
    </location>
</feature>
<dbReference type="Pfam" id="PF00499">
    <property type="entry name" value="Oxidored_q3"/>
    <property type="match status" value="1"/>
</dbReference>
<evidence type="ECO:0000256" key="6">
    <source>
        <dbReference type="ARBA" id="ARBA00022719"/>
    </source>
</evidence>
<gene>
    <name evidence="14" type="primary">nuoJ</name>
    <name evidence="14" type="ORF">SSPSH_000742</name>
</gene>
<dbReference type="NCBIfam" id="NF005162">
    <property type="entry name" value="PRK06638.1-1"/>
    <property type="match status" value="1"/>
</dbReference>
<dbReference type="AlphaFoldDB" id="U2G1U9"/>
<dbReference type="GO" id="GO:0005886">
    <property type="term" value="C:plasma membrane"/>
    <property type="evidence" value="ECO:0007669"/>
    <property type="project" value="UniProtKB-SubCell"/>
</dbReference>
<evidence type="ECO:0000256" key="9">
    <source>
        <dbReference type="ARBA" id="ARBA00023027"/>
    </source>
</evidence>
<dbReference type="OrthoDB" id="9790848at2"/>
<sequence>MEIAFYLAAIVAVAATARVISCANAVHALLYLIVSLLSVAIVFYTLGAPFAAALEVIVYAGAIMVLFVFVIMMLNLNHETVARERSWLAAKVWIGPGVLGVVLLGVLAVALASGGSMGNVDSTPLMAERIGMTMFGPYVLIVELAAFVLLAALVVAAHLGRDDRDVAEEKRIAAARGRRHPGGEQ</sequence>
<feature type="transmembrane region" description="Helical" evidence="13">
    <location>
        <begin position="53"/>
        <end position="73"/>
    </location>
</feature>
<evidence type="ECO:0000256" key="2">
    <source>
        <dbReference type="ARBA" id="ARBA00005698"/>
    </source>
</evidence>
<dbReference type="InterPro" id="IPR001457">
    <property type="entry name" value="NADH_UbQ/plastoQ_OxRdtase_su6"/>
</dbReference>
<dbReference type="Gene3D" id="1.20.120.1200">
    <property type="entry name" value="NADH-ubiquinone/plastoquinone oxidoreductase chain 6, subunit NuoJ"/>
    <property type="match status" value="1"/>
</dbReference>
<dbReference type="EMBL" id="AFNV02000004">
    <property type="protein sequence ID" value="ERJ20193.1"/>
    <property type="molecule type" value="Genomic_DNA"/>
</dbReference>
<feature type="transmembrane region" description="Helical" evidence="13">
    <location>
        <begin position="135"/>
        <end position="159"/>
    </location>
</feature>
<comment type="subcellular location">
    <subcellularLocation>
        <location evidence="1 13">Cell membrane</location>
        <topology evidence="1 13">Multi-pass membrane protein</topology>
    </subcellularLocation>
</comment>
<dbReference type="InterPro" id="IPR042106">
    <property type="entry name" value="Nuo/plastoQ_OxRdtase_6_NuoJ"/>
</dbReference>
<evidence type="ECO:0000256" key="10">
    <source>
        <dbReference type="ARBA" id="ARBA00023136"/>
    </source>
</evidence>
<accession>U2G1U9</accession>
<keyword evidence="6 13" id="KW-0874">Quinone</keyword>
<dbReference type="eggNOG" id="COG0839">
    <property type="taxonomic scope" value="Bacteria"/>
</dbReference>
<dbReference type="GO" id="GO:0008137">
    <property type="term" value="F:NADH dehydrogenase (ubiquinone) activity"/>
    <property type="evidence" value="ECO:0007669"/>
    <property type="project" value="UniProtKB-UniRule"/>
</dbReference>
<feature type="transmembrane region" description="Helical" evidence="13">
    <location>
        <begin position="93"/>
        <end position="114"/>
    </location>
</feature>
<dbReference type="PANTHER" id="PTHR33269:SF17">
    <property type="entry name" value="NADH-UBIQUINONE OXIDOREDUCTASE CHAIN 6"/>
    <property type="match status" value="1"/>
</dbReference>
<keyword evidence="9 13" id="KW-0520">NAD</keyword>
<dbReference type="EC" id="7.1.1.-" evidence="13"/>
<comment type="catalytic activity">
    <reaction evidence="12 13">
        <text>a quinone + NADH + 5 H(+)(in) = a quinol + NAD(+) + 4 H(+)(out)</text>
        <dbReference type="Rhea" id="RHEA:57888"/>
        <dbReference type="ChEBI" id="CHEBI:15378"/>
        <dbReference type="ChEBI" id="CHEBI:24646"/>
        <dbReference type="ChEBI" id="CHEBI:57540"/>
        <dbReference type="ChEBI" id="CHEBI:57945"/>
        <dbReference type="ChEBI" id="CHEBI:132124"/>
    </reaction>
</comment>
<proteinExistence type="inferred from homology"/>
<dbReference type="Proteomes" id="UP000006242">
    <property type="component" value="Unassembled WGS sequence"/>
</dbReference>
<evidence type="ECO:0000256" key="11">
    <source>
        <dbReference type="ARBA" id="ARBA00025811"/>
    </source>
</evidence>